<comment type="caution">
    <text evidence="1">The sequence shown here is derived from an EMBL/GenBank/DDBJ whole genome shotgun (WGS) entry which is preliminary data.</text>
</comment>
<dbReference type="EMBL" id="JACIDJ010000001">
    <property type="protein sequence ID" value="MBB3896625.1"/>
    <property type="molecule type" value="Genomic_DNA"/>
</dbReference>
<dbReference type="AlphaFoldDB" id="A0A840A8W3"/>
<dbReference type="Proteomes" id="UP000553193">
    <property type="component" value="Unassembled WGS sequence"/>
</dbReference>
<keyword evidence="2" id="KW-1185">Reference proteome</keyword>
<protein>
    <submittedName>
        <fullName evidence="1">Uncharacterized protein</fullName>
    </submittedName>
</protein>
<name>A0A840A8W3_9PROT</name>
<evidence type="ECO:0000313" key="2">
    <source>
        <dbReference type="Proteomes" id="UP000553193"/>
    </source>
</evidence>
<reference evidence="1 2" key="1">
    <citation type="submission" date="2020-08" db="EMBL/GenBank/DDBJ databases">
        <title>Genomic Encyclopedia of Type Strains, Phase IV (KMG-IV): sequencing the most valuable type-strain genomes for metagenomic binning, comparative biology and taxonomic classification.</title>
        <authorList>
            <person name="Goeker M."/>
        </authorList>
    </citation>
    <scope>NUCLEOTIDE SEQUENCE [LARGE SCALE GENOMIC DNA]</scope>
    <source>
        <strain evidence="1 2">DSM 19979</strain>
    </source>
</reference>
<organism evidence="1 2">
    <name type="scientific">Roseococcus suduntuyensis</name>
    <dbReference type="NCBI Taxonomy" id="455361"/>
    <lineage>
        <taxon>Bacteria</taxon>
        <taxon>Pseudomonadati</taxon>
        <taxon>Pseudomonadota</taxon>
        <taxon>Alphaproteobacteria</taxon>
        <taxon>Acetobacterales</taxon>
        <taxon>Roseomonadaceae</taxon>
        <taxon>Roseococcus</taxon>
    </lineage>
</organism>
<sequence length="42" mass="4433">MAHLGTFRGPCARHGSGRLKRPALLGLLPVLLMPDPQGGKRG</sequence>
<evidence type="ECO:0000313" key="1">
    <source>
        <dbReference type="EMBL" id="MBB3896625.1"/>
    </source>
</evidence>
<accession>A0A840A8W3</accession>
<proteinExistence type="predicted"/>
<gene>
    <name evidence="1" type="ORF">GGQ83_000051</name>
</gene>